<evidence type="ECO:0000313" key="3">
    <source>
        <dbReference type="Proteomes" id="UP001608902"/>
    </source>
</evidence>
<evidence type="ECO:0000256" key="1">
    <source>
        <dbReference type="SAM" id="SignalP"/>
    </source>
</evidence>
<reference evidence="2 3" key="1">
    <citation type="submission" date="2024-08" db="EMBL/GenBank/DDBJ databases">
        <title>Gnathostoma spinigerum genome.</title>
        <authorList>
            <person name="Gonzalez-Bertolin B."/>
            <person name="Monzon S."/>
            <person name="Zaballos A."/>
            <person name="Jimenez P."/>
            <person name="Dekumyoy P."/>
            <person name="Varona S."/>
            <person name="Cuesta I."/>
            <person name="Sumanam S."/>
            <person name="Adisakwattana P."/>
            <person name="Gasser R.B."/>
            <person name="Hernandez-Gonzalez A."/>
            <person name="Young N.D."/>
            <person name="Perteguer M.J."/>
        </authorList>
    </citation>
    <scope>NUCLEOTIDE SEQUENCE [LARGE SCALE GENOMIC DNA]</scope>
    <source>
        <strain evidence="2">AL3</strain>
        <tissue evidence="2">Liver</tissue>
    </source>
</reference>
<comment type="caution">
    <text evidence="2">The sequence shown here is derived from an EMBL/GenBank/DDBJ whole genome shotgun (WGS) entry which is preliminary data.</text>
</comment>
<sequence>MSLRLSFTVLLPNTDPITSAMRKSCFILLLLIVVVSYAEREVCSEACNKEYKNEKDLEECEAGCRLAVIYQFSLTGSVDVLDKCYEGCNKSYTENASACVYGCEHQPAVHHGSVEFMISNNEPTFGVVKDAMRKMFRGMSNMFSYFGGSMMNSKSSEVHDYSTEEEIIDNLHREMQRKMELFNEHMHNMIRGMQSDSESSEETEHQNMMGHWDRPNGHFVNAFFAQHLGATNAMKIPHKEEFENSFRRDTGNVRPGIFVYETVV</sequence>
<proteinExistence type="predicted"/>
<feature type="signal peptide" evidence="1">
    <location>
        <begin position="1"/>
        <end position="38"/>
    </location>
</feature>
<dbReference type="EMBL" id="JBGFUD010006743">
    <property type="protein sequence ID" value="MFH4981182.1"/>
    <property type="molecule type" value="Genomic_DNA"/>
</dbReference>
<feature type="chain" id="PRO_5044832723" evidence="1">
    <location>
        <begin position="39"/>
        <end position="264"/>
    </location>
</feature>
<keyword evidence="1" id="KW-0732">Signal</keyword>
<protein>
    <submittedName>
        <fullName evidence="2">Uncharacterized protein</fullName>
    </submittedName>
</protein>
<name>A0ABD6EWY5_9BILA</name>
<dbReference type="AlphaFoldDB" id="A0ABD6EWY5"/>
<keyword evidence="3" id="KW-1185">Reference proteome</keyword>
<dbReference type="Proteomes" id="UP001608902">
    <property type="component" value="Unassembled WGS sequence"/>
</dbReference>
<organism evidence="2 3">
    <name type="scientific">Gnathostoma spinigerum</name>
    <dbReference type="NCBI Taxonomy" id="75299"/>
    <lineage>
        <taxon>Eukaryota</taxon>
        <taxon>Metazoa</taxon>
        <taxon>Ecdysozoa</taxon>
        <taxon>Nematoda</taxon>
        <taxon>Chromadorea</taxon>
        <taxon>Rhabditida</taxon>
        <taxon>Spirurina</taxon>
        <taxon>Gnathostomatomorpha</taxon>
        <taxon>Gnathostomatoidea</taxon>
        <taxon>Gnathostomatidae</taxon>
        <taxon>Gnathostoma</taxon>
    </lineage>
</organism>
<evidence type="ECO:0000313" key="2">
    <source>
        <dbReference type="EMBL" id="MFH4981182.1"/>
    </source>
</evidence>
<gene>
    <name evidence="2" type="ORF">AB6A40_007891</name>
</gene>
<accession>A0ABD6EWY5</accession>